<gene>
    <name evidence="2" type="ORF">NC653_015290</name>
</gene>
<dbReference type="Proteomes" id="UP001164929">
    <property type="component" value="Chromosome 6"/>
</dbReference>
<feature type="transmembrane region" description="Helical" evidence="1">
    <location>
        <begin position="6"/>
        <end position="28"/>
    </location>
</feature>
<keyword evidence="1" id="KW-0812">Transmembrane</keyword>
<keyword evidence="1" id="KW-0472">Membrane</keyword>
<sequence>MQLPSKIYITCNIFSSLPYQSLLILWFLSLYETMAKAFKLIFAESLSLKLLASMVFVNDNTVLVNGNSSTCHGKQRRHLYLRLKRAGTIVWRAMENAFKESSLLKFLVFRRITYSMGKPGAYPLCPPAAVKDAGFRPPQDYKIRDIAAQVPTSLFLTIIFDEFRKPLNRILDRVLYNKQQQKEESETRLLELHLFVHAKIPSDL</sequence>
<comment type="caution">
    <text evidence="2">The sequence shown here is derived from an EMBL/GenBank/DDBJ whole genome shotgun (WGS) entry which is preliminary data.</text>
</comment>
<evidence type="ECO:0000313" key="3">
    <source>
        <dbReference type="Proteomes" id="UP001164929"/>
    </source>
</evidence>
<keyword evidence="1" id="KW-1133">Transmembrane helix</keyword>
<name>A0AAD6QK70_9ROSI</name>
<proteinExistence type="predicted"/>
<accession>A0AAD6QK70</accession>
<reference evidence="2" key="1">
    <citation type="journal article" date="2023" name="Mol. Ecol. Resour.">
        <title>Chromosome-level genome assembly of a triploid poplar Populus alba 'Berolinensis'.</title>
        <authorList>
            <person name="Chen S."/>
            <person name="Yu Y."/>
            <person name="Wang X."/>
            <person name="Wang S."/>
            <person name="Zhang T."/>
            <person name="Zhou Y."/>
            <person name="He R."/>
            <person name="Meng N."/>
            <person name="Wang Y."/>
            <person name="Liu W."/>
            <person name="Liu Z."/>
            <person name="Liu J."/>
            <person name="Guo Q."/>
            <person name="Huang H."/>
            <person name="Sederoff R.R."/>
            <person name="Wang G."/>
            <person name="Qu G."/>
            <person name="Chen S."/>
        </authorList>
    </citation>
    <scope>NUCLEOTIDE SEQUENCE</scope>
    <source>
        <strain evidence="2">SC-2020</strain>
    </source>
</reference>
<evidence type="ECO:0000256" key="1">
    <source>
        <dbReference type="SAM" id="Phobius"/>
    </source>
</evidence>
<dbReference type="AlphaFoldDB" id="A0AAD6QK70"/>
<protein>
    <submittedName>
        <fullName evidence="2">Uncharacterized protein</fullName>
    </submittedName>
</protein>
<dbReference type="EMBL" id="JAQIZT010000006">
    <property type="protein sequence ID" value="KAJ6991898.1"/>
    <property type="molecule type" value="Genomic_DNA"/>
</dbReference>
<evidence type="ECO:0000313" key="2">
    <source>
        <dbReference type="EMBL" id="KAJ6991898.1"/>
    </source>
</evidence>
<organism evidence="2 3">
    <name type="scientific">Populus alba x Populus x berolinensis</name>
    <dbReference type="NCBI Taxonomy" id="444605"/>
    <lineage>
        <taxon>Eukaryota</taxon>
        <taxon>Viridiplantae</taxon>
        <taxon>Streptophyta</taxon>
        <taxon>Embryophyta</taxon>
        <taxon>Tracheophyta</taxon>
        <taxon>Spermatophyta</taxon>
        <taxon>Magnoliopsida</taxon>
        <taxon>eudicotyledons</taxon>
        <taxon>Gunneridae</taxon>
        <taxon>Pentapetalae</taxon>
        <taxon>rosids</taxon>
        <taxon>fabids</taxon>
        <taxon>Malpighiales</taxon>
        <taxon>Salicaceae</taxon>
        <taxon>Saliceae</taxon>
        <taxon>Populus</taxon>
    </lineage>
</organism>
<keyword evidence="3" id="KW-1185">Reference proteome</keyword>